<gene>
    <name evidence="1" type="ORF">E2980_21130</name>
</gene>
<reference evidence="1 2" key="1">
    <citation type="submission" date="2019-03" db="EMBL/GenBank/DDBJ databases">
        <title>Cohnella endophytica sp. nov., a novel endophytic bacterium isolated from bark of Sonneratia apetala.</title>
        <authorList>
            <person name="Tuo L."/>
        </authorList>
    </citation>
    <scope>NUCLEOTIDE SEQUENCE [LARGE SCALE GENOMIC DNA]</scope>
    <source>
        <strain evidence="1 2">CCTCC AB 208254</strain>
    </source>
</reference>
<dbReference type="Proteomes" id="UP000297900">
    <property type="component" value="Unassembled WGS sequence"/>
</dbReference>
<dbReference type="EMBL" id="SOMN01000043">
    <property type="protein sequence ID" value="TFE22657.1"/>
    <property type="molecule type" value="Genomic_DNA"/>
</dbReference>
<proteinExistence type="predicted"/>
<sequence>MGRKSPCICGYLLAWIRCHIGTSQTKERPPLINYDRIYLISDIPGYTPQISQLLSMINYARHTTLHAVKELTVEQLDFLLDDNSNSIGALLLHFAAVEYAYQVKTFEGRELSEEELAEWGKALDLGEAGREHIKGHELGFYLDRLNRVRERTYELFKSVDDEWLFHEEPFWHNKPANYYFMWFHVYEDEINHRGQIRLIRKRIPK</sequence>
<evidence type="ECO:0000313" key="2">
    <source>
        <dbReference type="Proteomes" id="UP000297900"/>
    </source>
</evidence>
<comment type="caution">
    <text evidence="1">The sequence shown here is derived from an EMBL/GenBank/DDBJ whole genome shotgun (WGS) entry which is preliminary data.</text>
</comment>
<name>A0A4Y8LQ41_9BACL</name>
<dbReference type="SUPFAM" id="SSF109854">
    <property type="entry name" value="DinB/YfiT-like putative metalloenzymes"/>
    <property type="match status" value="1"/>
</dbReference>
<keyword evidence="2" id="KW-1185">Reference proteome</keyword>
<protein>
    <submittedName>
        <fullName evidence="1">DUF664 domain-containing protein</fullName>
    </submittedName>
</protein>
<dbReference type="AlphaFoldDB" id="A0A4Y8LQ41"/>
<dbReference type="InterPro" id="IPR007061">
    <property type="entry name" value="MST-like"/>
</dbReference>
<dbReference type="OrthoDB" id="117483at2"/>
<evidence type="ECO:0000313" key="1">
    <source>
        <dbReference type="EMBL" id="TFE22657.1"/>
    </source>
</evidence>
<dbReference type="Pfam" id="PF04978">
    <property type="entry name" value="MST"/>
    <property type="match status" value="1"/>
</dbReference>
<accession>A0A4Y8LQ41</accession>
<dbReference type="InterPro" id="IPR034660">
    <property type="entry name" value="DinB/YfiT-like"/>
</dbReference>
<organism evidence="1 2">
    <name type="scientific">Cohnella luojiensis</name>
    <dbReference type="NCBI Taxonomy" id="652876"/>
    <lineage>
        <taxon>Bacteria</taxon>
        <taxon>Bacillati</taxon>
        <taxon>Bacillota</taxon>
        <taxon>Bacilli</taxon>
        <taxon>Bacillales</taxon>
        <taxon>Paenibacillaceae</taxon>
        <taxon>Cohnella</taxon>
    </lineage>
</organism>
<dbReference type="Gene3D" id="1.20.120.450">
    <property type="entry name" value="dinb family like domain"/>
    <property type="match status" value="1"/>
</dbReference>